<dbReference type="GO" id="GO:0016829">
    <property type="term" value="F:lyase activity"/>
    <property type="evidence" value="ECO:0007669"/>
    <property type="project" value="UniProtKB-KW"/>
</dbReference>
<dbReference type="EMBL" id="CXWD01000005">
    <property type="protein sequence ID" value="CTQ67635.1"/>
    <property type="molecule type" value="Genomic_DNA"/>
</dbReference>
<dbReference type="AlphaFoldDB" id="A0A0M6ZXW5"/>
<accession>A0A0M6ZXW5</accession>
<keyword evidence="2 4" id="KW-0456">Lyase</keyword>
<proteinExistence type="inferred from homology"/>
<dbReference type="Gene3D" id="1.10.12.10">
    <property type="entry name" value="Lyase 2-enoyl-coa Hydratase, Chain A, domain 2"/>
    <property type="match status" value="1"/>
</dbReference>
<evidence type="ECO:0000256" key="3">
    <source>
        <dbReference type="RuleBase" id="RU003707"/>
    </source>
</evidence>
<dbReference type="PANTHER" id="PTHR11941:SF54">
    <property type="entry name" value="ENOYL-COA HYDRATASE, MITOCHONDRIAL"/>
    <property type="match status" value="1"/>
</dbReference>
<dbReference type="EC" id="4.1.1.41" evidence="4"/>
<dbReference type="SUPFAM" id="SSF52096">
    <property type="entry name" value="ClpP/crotonase"/>
    <property type="match status" value="1"/>
</dbReference>
<dbReference type="InterPro" id="IPR018376">
    <property type="entry name" value="Enoyl-CoA_hyd/isom_CS"/>
</dbReference>
<dbReference type="InterPro" id="IPR029045">
    <property type="entry name" value="ClpP/crotonase-like_dom_sf"/>
</dbReference>
<dbReference type="Pfam" id="PF00378">
    <property type="entry name" value="ECH_1"/>
    <property type="match status" value="1"/>
</dbReference>
<dbReference type="InterPro" id="IPR001753">
    <property type="entry name" value="Enoyl-CoA_hydra/iso"/>
</dbReference>
<evidence type="ECO:0000313" key="5">
    <source>
        <dbReference type="Proteomes" id="UP000053235"/>
    </source>
</evidence>
<dbReference type="OrthoDB" id="9795613at2"/>
<dbReference type="PANTHER" id="PTHR11941">
    <property type="entry name" value="ENOYL-COA HYDRATASE-RELATED"/>
    <property type="match status" value="1"/>
</dbReference>
<protein>
    <submittedName>
        <fullName evidence="4">Methylmalonyl-CoA decarboxylase</fullName>
        <ecNumber evidence="4">4.1.1.41</ecNumber>
    </submittedName>
</protein>
<sequence length="271" mass="28391">MTSDQSPSQSEDTNPFLCVSGQIVELILNAPDRKNALPLAGWARIPELLEPLRDNAGLRALIVRGAGGKAFCAGADIAEFEAVRSTADKAAHYDAVNVAAFRALKTLPVPVVAAIEGPCLGGGLGLALACDLRIASDTAFFSIPAARLGLAYPPDAVADLIEAVSPSNAKKLLFTAEHLSADNALQIGLIDEVHEAGALDDRISELCRHFEQNAPLSLKAAKTTINLLASASAAADLSAAQTMARTCVDSADYAEGCRAFLEKRKPVFKGR</sequence>
<dbReference type="STRING" id="388408.LAX5112_01461"/>
<keyword evidence="5" id="KW-1185">Reference proteome</keyword>
<reference evidence="5" key="1">
    <citation type="submission" date="2015-07" db="EMBL/GenBank/DDBJ databases">
        <authorList>
            <person name="Rodrigo-Torres Lidia"/>
            <person name="Arahal R.David."/>
        </authorList>
    </citation>
    <scope>NUCLEOTIDE SEQUENCE [LARGE SCALE GENOMIC DNA]</scope>
    <source>
        <strain evidence="5">CECT 5112</strain>
    </source>
</reference>
<dbReference type="CDD" id="cd06558">
    <property type="entry name" value="crotonase-like"/>
    <property type="match status" value="1"/>
</dbReference>
<name>A0A0M6ZXW5_9HYPH</name>
<organism evidence="4 5">
    <name type="scientific">Roseibium alexandrii</name>
    <dbReference type="NCBI Taxonomy" id="388408"/>
    <lineage>
        <taxon>Bacteria</taxon>
        <taxon>Pseudomonadati</taxon>
        <taxon>Pseudomonadota</taxon>
        <taxon>Alphaproteobacteria</taxon>
        <taxon>Hyphomicrobiales</taxon>
        <taxon>Stappiaceae</taxon>
        <taxon>Roseibium</taxon>
    </lineage>
</organism>
<dbReference type="InterPro" id="IPR014748">
    <property type="entry name" value="Enoyl-CoA_hydra_C"/>
</dbReference>
<evidence type="ECO:0000256" key="2">
    <source>
        <dbReference type="ARBA" id="ARBA00023239"/>
    </source>
</evidence>
<dbReference type="PROSITE" id="PS00166">
    <property type="entry name" value="ENOYL_COA_HYDRATASE"/>
    <property type="match status" value="1"/>
</dbReference>
<dbReference type="RefSeq" id="WP_055671281.1">
    <property type="nucleotide sequence ID" value="NZ_CXWD01000005.1"/>
</dbReference>
<evidence type="ECO:0000313" key="4">
    <source>
        <dbReference type="EMBL" id="CTQ67635.1"/>
    </source>
</evidence>
<gene>
    <name evidence="4" type="primary">scpB_2</name>
    <name evidence="4" type="ORF">LAX5112_01461</name>
</gene>
<evidence type="ECO:0000256" key="1">
    <source>
        <dbReference type="ARBA" id="ARBA00005254"/>
    </source>
</evidence>
<comment type="similarity">
    <text evidence="1 3">Belongs to the enoyl-CoA hydratase/isomerase family.</text>
</comment>
<dbReference type="GO" id="GO:0006635">
    <property type="term" value="P:fatty acid beta-oxidation"/>
    <property type="evidence" value="ECO:0007669"/>
    <property type="project" value="TreeGrafter"/>
</dbReference>
<dbReference type="Gene3D" id="3.90.226.10">
    <property type="entry name" value="2-enoyl-CoA Hydratase, Chain A, domain 1"/>
    <property type="match status" value="1"/>
</dbReference>
<dbReference type="Proteomes" id="UP000053235">
    <property type="component" value="Unassembled WGS sequence"/>
</dbReference>